<feature type="domain" description="Disease resistance protein winged helix" evidence="9">
    <location>
        <begin position="417"/>
        <end position="487"/>
    </location>
</feature>
<dbReference type="FunFam" id="3.40.50.300:FF:001091">
    <property type="entry name" value="Probable disease resistance protein At1g61300"/>
    <property type="match status" value="1"/>
</dbReference>
<dbReference type="CDD" id="cd14798">
    <property type="entry name" value="RX-CC_like"/>
    <property type="match status" value="1"/>
</dbReference>
<dbReference type="Pfam" id="PF23559">
    <property type="entry name" value="WHD_DRP"/>
    <property type="match status" value="1"/>
</dbReference>
<dbReference type="InterPro" id="IPR055414">
    <property type="entry name" value="LRR_R13L4/SHOC2-like"/>
</dbReference>
<evidence type="ECO:0000256" key="1">
    <source>
        <dbReference type="ARBA" id="ARBA00008894"/>
    </source>
</evidence>
<dbReference type="InterPro" id="IPR058922">
    <property type="entry name" value="WHD_DRP"/>
</dbReference>
<dbReference type="Gene3D" id="3.80.10.10">
    <property type="entry name" value="Ribonuclease Inhibitor"/>
    <property type="match status" value="1"/>
</dbReference>
<dbReference type="InterPro" id="IPR032675">
    <property type="entry name" value="LRR_dom_sf"/>
</dbReference>
<evidence type="ECO:0000256" key="3">
    <source>
        <dbReference type="ARBA" id="ARBA00022737"/>
    </source>
</evidence>
<evidence type="ECO:0000256" key="6">
    <source>
        <dbReference type="ARBA" id="ARBA00022840"/>
    </source>
</evidence>
<evidence type="ECO:0000256" key="2">
    <source>
        <dbReference type="ARBA" id="ARBA00022614"/>
    </source>
</evidence>
<dbReference type="SUPFAM" id="SSF52540">
    <property type="entry name" value="P-loop containing nucleoside triphosphate hydrolases"/>
    <property type="match status" value="1"/>
</dbReference>
<comment type="similarity">
    <text evidence="1">Belongs to the disease resistance NB-LRR family.</text>
</comment>
<evidence type="ECO:0000259" key="10">
    <source>
        <dbReference type="Pfam" id="PF23598"/>
    </source>
</evidence>
<feature type="domain" description="Disease resistance N-terminal" evidence="8">
    <location>
        <begin position="26"/>
        <end position="94"/>
    </location>
</feature>
<dbReference type="Gene3D" id="1.10.10.10">
    <property type="entry name" value="Winged helix-like DNA-binding domain superfamily/Winged helix DNA-binding domain"/>
    <property type="match status" value="1"/>
</dbReference>
<dbReference type="InterPro" id="IPR038005">
    <property type="entry name" value="RX-like_CC"/>
</dbReference>
<dbReference type="Pfam" id="PF00931">
    <property type="entry name" value="NB-ARC"/>
    <property type="match status" value="1"/>
</dbReference>
<keyword evidence="2" id="KW-0433">Leucine-rich repeat</keyword>
<sequence>MAEFGLTAALFSADTVVTAFRREALHSTKNVQNVVSESNGNLKQMQAYLRDMEGKTLSELMKQDVIQVRDVAYDLEDVLDEFMLHQNHHIQKHGVIKPAYGFAHYVRHRFYIHDIKSKVQLIEKKIDGLRGKNLRTDTEGRSRTPLRTEHQVVHTLDDDEIVGFQTIREELLHQLTDDEPRRITISLVGQGGSGKTVLVRNVYENKRTRELFCCHALVRVSRDFQVENLFCDMLKQFCATTKESVPDEGADTQAKLRSFLQQKRYLVVLEDIWREEDWQSINAALPSGLFGSRIIVTTQNSAVASCCVDSPRFVHRLTSLPWPDAWNLFCKTAFKVEHGGCPPELEECSQRILKRCEGLPNAIVEVGSLLSNNSRVPREWEKFHNTLGSRKLIDRTLLPSYNDLSNDVKSCFLYFSIFPEDYNIKWGRLVRMWVAERFVTERHNETLEEIAEDYLDELIQRNLVHVSRAGFDGRVRSCRVPNLVLDFLVRKSEEENFVLVLADSNSSNNRKVRRLSVHKADFNSLPDLTSVRSIFLSFPSWGEHLHPKVLDLLHKFKLVRVLDLQGTPLDEFPKAIETLTLLRYLSLRNTNIKKVPKSIKKLFYLETLDLKQTGLTELPKQILKLHHLRNLLASRQMNNSDPAQAVEAVSGIDALKNLQKLSLVNYKPDLGELTQLRKLGLVQLRPEDGTSLCTSIQKMPSLRTLDISSIRKEERLFVEDLRNPPPHLQCLHLKGRLQRFPGWISTLRSLFKVVLKWSKLHYTISPLVALQNSLNLTELHLVDAYNGLELVFVAESFKKLKILYVEQLELLQTVTIAEGALPVLQKLTLSNLFHLKMLRTGANFATRVEEIHLRNMRVDLVNRLKKSNVDHGRVNHLPSICFKYGKHDHFSLQALS</sequence>
<dbReference type="InterPro" id="IPR036388">
    <property type="entry name" value="WH-like_DNA-bd_sf"/>
</dbReference>
<dbReference type="InterPro" id="IPR002182">
    <property type="entry name" value="NB-ARC"/>
</dbReference>
<dbReference type="GO" id="GO:0043531">
    <property type="term" value="F:ADP binding"/>
    <property type="evidence" value="ECO:0007669"/>
    <property type="project" value="InterPro"/>
</dbReference>
<keyword evidence="3" id="KW-0677">Repeat</keyword>
<dbReference type="InterPro" id="IPR042197">
    <property type="entry name" value="Apaf_helical"/>
</dbReference>
<dbReference type="Gene3D" id="1.10.8.430">
    <property type="entry name" value="Helical domain of apoptotic protease-activating factors"/>
    <property type="match status" value="1"/>
</dbReference>
<evidence type="ECO:0000259" key="9">
    <source>
        <dbReference type="Pfam" id="PF23559"/>
    </source>
</evidence>
<proteinExistence type="inferred from homology"/>
<dbReference type="InterPro" id="IPR044974">
    <property type="entry name" value="Disease_R_plants"/>
</dbReference>
<dbReference type="InterPro" id="IPR041118">
    <property type="entry name" value="Rx_N"/>
</dbReference>
<protein>
    <submittedName>
        <fullName evidence="11">Uncharacterized protein</fullName>
    </submittedName>
</protein>
<keyword evidence="4" id="KW-0547">Nucleotide-binding</keyword>
<reference evidence="11" key="1">
    <citation type="submission" date="2022-12" db="EMBL/GenBank/DDBJ databases">
        <title>Draft genome assemblies for two species of Escallonia (Escalloniales).</title>
        <authorList>
            <person name="Chanderbali A."/>
            <person name="Dervinis C."/>
            <person name="Anghel I."/>
            <person name="Soltis D."/>
            <person name="Soltis P."/>
            <person name="Zapata F."/>
        </authorList>
    </citation>
    <scope>NUCLEOTIDE SEQUENCE</scope>
    <source>
        <strain evidence="11">UCBG92.1500</strain>
        <tissue evidence="11">Leaf</tissue>
    </source>
</reference>
<evidence type="ECO:0000259" key="7">
    <source>
        <dbReference type="Pfam" id="PF00931"/>
    </source>
</evidence>
<dbReference type="EMBL" id="JAVXUO010001020">
    <property type="protein sequence ID" value="KAK2986963.1"/>
    <property type="molecule type" value="Genomic_DNA"/>
</dbReference>
<dbReference type="GO" id="GO:0005524">
    <property type="term" value="F:ATP binding"/>
    <property type="evidence" value="ECO:0007669"/>
    <property type="project" value="UniProtKB-KW"/>
</dbReference>
<dbReference type="FunFam" id="1.10.10.10:FF:000322">
    <property type="entry name" value="Probable disease resistance protein At1g63360"/>
    <property type="match status" value="1"/>
</dbReference>
<dbReference type="Pfam" id="PF18052">
    <property type="entry name" value="Rx_N"/>
    <property type="match status" value="1"/>
</dbReference>
<dbReference type="Pfam" id="PF23598">
    <property type="entry name" value="LRR_14"/>
    <property type="match status" value="1"/>
</dbReference>
<dbReference type="Gene3D" id="1.20.5.4130">
    <property type="match status" value="1"/>
</dbReference>
<dbReference type="InterPro" id="IPR027417">
    <property type="entry name" value="P-loop_NTPase"/>
</dbReference>
<name>A0AA88RKF0_9ASTE</name>
<dbReference type="AlphaFoldDB" id="A0AA88RKF0"/>
<keyword evidence="6" id="KW-0067">ATP-binding</keyword>
<dbReference type="PRINTS" id="PR00364">
    <property type="entry name" value="DISEASERSIST"/>
</dbReference>
<evidence type="ECO:0000256" key="4">
    <source>
        <dbReference type="ARBA" id="ARBA00022741"/>
    </source>
</evidence>
<dbReference type="Gene3D" id="3.40.50.300">
    <property type="entry name" value="P-loop containing nucleotide triphosphate hydrolases"/>
    <property type="match status" value="1"/>
</dbReference>
<comment type="caution">
    <text evidence="11">The sequence shown here is derived from an EMBL/GenBank/DDBJ whole genome shotgun (WGS) entry which is preliminary data.</text>
</comment>
<dbReference type="Proteomes" id="UP001187471">
    <property type="component" value="Unassembled WGS sequence"/>
</dbReference>
<evidence type="ECO:0000259" key="8">
    <source>
        <dbReference type="Pfam" id="PF18052"/>
    </source>
</evidence>
<evidence type="ECO:0000313" key="11">
    <source>
        <dbReference type="EMBL" id="KAK2986963.1"/>
    </source>
</evidence>
<gene>
    <name evidence="11" type="ORF">RJ640_004924</name>
</gene>
<feature type="domain" description="Disease resistance R13L4/SHOC-2-like LRR" evidence="10">
    <location>
        <begin position="549"/>
        <end position="851"/>
    </location>
</feature>
<dbReference type="PANTHER" id="PTHR23155">
    <property type="entry name" value="DISEASE RESISTANCE PROTEIN RP"/>
    <property type="match status" value="1"/>
</dbReference>
<accession>A0AA88RKF0</accession>
<dbReference type="SUPFAM" id="SSF52058">
    <property type="entry name" value="L domain-like"/>
    <property type="match status" value="1"/>
</dbReference>
<dbReference type="GO" id="GO:0051607">
    <property type="term" value="P:defense response to virus"/>
    <property type="evidence" value="ECO:0007669"/>
    <property type="project" value="UniProtKB-ARBA"/>
</dbReference>
<feature type="domain" description="NB-ARC" evidence="7">
    <location>
        <begin position="168"/>
        <end position="336"/>
    </location>
</feature>
<organism evidence="11 12">
    <name type="scientific">Escallonia rubra</name>
    <dbReference type="NCBI Taxonomy" id="112253"/>
    <lineage>
        <taxon>Eukaryota</taxon>
        <taxon>Viridiplantae</taxon>
        <taxon>Streptophyta</taxon>
        <taxon>Embryophyta</taxon>
        <taxon>Tracheophyta</taxon>
        <taxon>Spermatophyta</taxon>
        <taxon>Magnoliopsida</taxon>
        <taxon>eudicotyledons</taxon>
        <taxon>Gunneridae</taxon>
        <taxon>Pentapetalae</taxon>
        <taxon>asterids</taxon>
        <taxon>campanulids</taxon>
        <taxon>Escalloniales</taxon>
        <taxon>Escalloniaceae</taxon>
        <taxon>Escallonia</taxon>
    </lineage>
</organism>
<evidence type="ECO:0000313" key="12">
    <source>
        <dbReference type="Proteomes" id="UP001187471"/>
    </source>
</evidence>
<keyword evidence="5" id="KW-0611">Plant defense</keyword>
<dbReference type="GO" id="GO:0098542">
    <property type="term" value="P:defense response to other organism"/>
    <property type="evidence" value="ECO:0007669"/>
    <property type="project" value="TreeGrafter"/>
</dbReference>
<dbReference type="PANTHER" id="PTHR23155:SF1205">
    <property type="entry name" value="DISEASE RESISTANCE PROTEIN RPM1"/>
    <property type="match status" value="1"/>
</dbReference>
<evidence type="ECO:0000256" key="5">
    <source>
        <dbReference type="ARBA" id="ARBA00022821"/>
    </source>
</evidence>
<keyword evidence="12" id="KW-1185">Reference proteome</keyword>